<evidence type="ECO:0000313" key="4">
    <source>
        <dbReference type="EMBL" id="KUJ17388.1"/>
    </source>
</evidence>
<dbReference type="Gene3D" id="1.10.3260.10">
    <property type="entry name" value="DNA ligase, ATP-dependent, N-terminal domain"/>
    <property type="match status" value="1"/>
</dbReference>
<dbReference type="KEGG" id="psco:LY89DRAFT_684449"/>
<protein>
    <recommendedName>
        <fullName evidence="3">DNA ligase ATP-dependent N-terminal domain-containing protein</fullName>
    </recommendedName>
</protein>
<evidence type="ECO:0000256" key="2">
    <source>
        <dbReference type="SAM" id="MobiDB-lite"/>
    </source>
</evidence>
<reference evidence="4 5" key="1">
    <citation type="submission" date="2015-10" db="EMBL/GenBank/DDBJ databases">
        <title>Full genome of DAOMC 229536 Phialocephala scopiformis, a fungal endophyte of spruce producing the potent anti-insectan compound rugulosin.</title>
        <authorList>
            <consortium name="DOE Joint Genome Institute"/>
            <person name="Walker A.K."/>
            <person name="Frasz S.L."/>
            <person name="Seifert K.A."/>
            <person name="Miller J.D."/>
            <person name="Mondo S.J."/>
            <person name="Labutti K."/>
            <person name="Lipzen A."/>
            <person name="Dockter R."/>
            <person name="Kennedy M."/>
            <person name="Grigoriev I.V."/>
            <person name="Spatafora J.W."/>
        </authorList>
    </citation>
    <scope>NUCLEOTIDE SEQUENCE [LARGE SCALE GENOMIC DNA]</scope>
    <source>
        <strain evidence="4 5">CBS 120377</strain>
    </source>
</reference>
<evidence type="ECO:0000313" key="5">
    <source>
        <dbReference type="Proteomes" id="UP000070700"/>
    </source>
</evidence>
<dbReference type="Proteomes" id="UP000070700">
    <property type="component" value="Unassembled WGS sequence"/>
</dbReference>
<dbReference type="Pfam" id="PF04675">
    <property type="entry name" value="DNA_ligase_A_N"/>
    <property type="match status" value="1"/>
</dbReference>
<keyword evidence="1" id="KW-0436">Ligase</keyword>
<dbReference type="GO" id="GO:0006310">
    <property type="term" value="P:DNA recombination"/>
    <property type="evidence" value="ECO:0007669"/>
    <property type="project" value="InterPro"/>
</dbReference>
<dbReference type="InterPro" id="IPR029710">
    <property type="entry name" value="LIG4"/>
</dbReference>
<feature type="compositionally biased region" description="Pro residues" evidence="2">
    <location>
        <begin position="335"/>
        <end position="345"/>
    </location>
</feature>
<dbReference type="GeneID" id="28824605"/>
<accession>A0A194XB46</accession>
<sequence length="486" mass="54022">MPFPFVFVCDILETLERLFRGQVPLLTKDLNARVNLEVTKWFKGHRAKFDAWDTNADAVMAMLRPDQQHDRVYGITSENLQPTIARALKLSKQQYIDLQQWHDSEIVDLAGCVQRVMQKMKYGTSSEAKSVMVEDIDQALLQIAAFHPSSSAEVRDLAKTWETSDEPEALGKLYRRLQAKEAKWLTRLILKSYAPVKFPDALSMVAGLTQLPRCMSINIQIPSSAPSAVRQLGTGVIRGIVSSDPAPLPTPPMSSPLKNMAQTPTIQINTAPLGVVLASSTYSHSPRSIIEQSPRRSTTPKSPKRSAAFEVMPSPSRRPVLGTISANLPRASPQKSPPNSSPPETGPALRISGHGICRLADDTCKLAGCLFLVSPCVASTPWLMDDMLPRHGARIITSLPALSHPSLPRHCPLTGRRYRKIALVESNRAEHTAHFIKSIGKLSLKRKGRKEWVEVYDWRLLECFTKVEQGRTAGYDPWKRCWIGAV</sequence>
<dbReference type="InParanoid" id="A0A194XB46"/>
<keyword evidence="5" id="KW-1185">Reference proteome</keyword>
<dbReference type="InterPro" id="IPR036599">
    <property type="entry name" value="DNA_ligase_N_sf"/>
</dbReference>
<dbReference type="GO" id="GO:0005524">
    <property type="term" value="F:ATP binding"/>
    <property type="evidence" value="ECO:0007669"/>
    <property type="project" value="InterPro"/>
</dbReference>
<dbReference type="GO" id="GO:0032807">
    <property type="term" value="C:DNA ligase IV complex"/>
    <property type="evidence" value="ECO:0007669"/>
    <property type="project" value="TreeGrafter"/>
</dbReference>
<dbReference type="GO" id="GO:0006297">
    <property type="term" value="P:nucleotide-excision repair, DNA gap filling"/>
    <property type="evidence" value="ECO:0007669"/>
    <property type="project" value="TreeGrafter"/>
</dbReference>
<dbReference type="EMBL" id="KQ947414">
    <property type="protein sequence ID" value="KUJ17388.1"/>
    <property type="molecule type" value="Genomic_DNA"/>
</dbReference>
<evidence type="ECO:0000256" key="1">
    <source>
        <dbReference type="ARBA" id="ARBA00022598"/>
    </source>
</evidence>
<dbReference type="AlphaFoldDB" id="A0A194XB46"/>
<feature type="region of interest" description="Disordered" evidence="2">
    <location>
        <begin position="286"/>
        <end position="347"/>
    </location>
</feature>
<dbReference type="GO" id="GO:0003677">
    <property type="term" value="F:DNA binding"/>
    <property type="evidence" value="ECO:0007669"/>
    <property type="project" value="InterPro"/>
</dbReference>
<dbReference type="RefSeq" id="XP_018071743.1">
    <property type="nucleotide sequence ID" value="XM_018214879.1"/>
</dbReference>
<dbReference type="PANTHER" id="PTHR45997:SF2">
    <property type="entry name" value="ATP DEPENDENT DNA LIGASE DOMAIN PROTEIN (AFU_ORTHOLOGUE AFUA_5G02430)"/>
    <property type="match status" value="1"/>
</dbReference>
<name>A0A194XB46_MOLSC</name>
<dbReference type="PANTHER" id="PTHR45997">
    <property type="entry name" value="DNA LIGASE 4"/>
    <property type="match status" value="1"/>
</dbReference>
<dbReference type="STRING" id="149040.A0A194XB46"/>
<dbReference type="GO" id="GO:0006303">
    <property type="term" value="P:double-strand break repair via nonhomologous end joining"/>
    <property type="evidence" value="ECO:0007669"/>
    <property type="project" value="TreeGrafter"/>
</dbReference>
<proteinExistence type="predicted"/>
<dbReference type="OrthoDB" id="2160351at2759"/>
<feature type="domain" description="DNA ligase ATP-dependent N-terminal" evidence="3">
    <location>
        <begin position="38"/>
        <end position="192"/>
    </location>
</feature>
<dbReference type="InterPro" id="IPR012308">
    <property type="entry name" value="DNA_ligase_ATP-dep_N"/>
</dbReference>
<dbReference type="GO" id="GO:0003910">
    <property type="term" value="F:DNA ligase (ATP) activity"/>
    <property type="evidence" value="ECO:0007669"/>
    <property type="project" value="InterPro"/>
</dbReference>
<organism evidence="4 5">
    <name type="scientific">Mollisia scopiformis</name>
    <name type="common">Conifer needle endophyte fungus</name>
    <name type="synonym">Phialocephala scopiformis</name>
    <dbReference type="NCBI Taxonomy" id="149040"/>
    <lineage>
        <taxon>Eukaryota</taxon>
        <taxon>Fungi</taxon>
        <taxon>Dikarya</taxon>
        <taxon>Ascomycota</taxon>
        <taxon>Pezizomycotina</taxon>
        <taxon>Leotiomycetes</taxon>
        <taxon>Helotiales</taxon>
        <taxon>Mollisiaceae</taxon>
        <taxon>Mollisia</taxon>
    </lineage>
</organism>
<gene>
    <name evidence="4" type="ORF">LY89DRAFT_684449</name>
</gene>
<evidence type="ECO:0000259" key="3">
    <source>
        <dbReference type="Pfam" id="PF04675"/>
    </source>
</evidence>